<dbReference type="Gene3D" id="1.10.1200.10">
    <property type="entry name" value="ACP-like"/>
    <property type="match status" value="1"/>
</dbReference>
<dbReference type="RefSeq" id="WP_319807203.1">
    <property type="nucleotide sequence ID" value="NZ_CP107052.1"/>
</dbReference>
<feature type="domain" description="Carrier" evidence="1">
    <location>
        <begin position="3"/>
        <end position="80"/>
    </location>
</feature>
<dbReference type="EMBL" id="CP107052">
    <property type="protein sequence ID" value="UYH51610.1"/>
    <property type="molecule type" value="Genomic_DNA"/>
</dbReference>
<protein>
    <submittedName>
        <fullName evidence="2">Phosphopantetheine-binding protein</fullName>
    </submittedName>
</protein>
<dbReference type="Pfam" id="PF00550">
    <property type="entry name" value="PP-binding"/>
    <property type="match status" value="1"/>
</dbReference>
<evidence type="ECO:0000259" key="1">
    <source>
        <dbReference type="PROSITE" id="PS50075"/>
    </source>
</evidence>
<reference evidence="2" key="1">
    <citation type="submission" date="2022-10" db="EMBL/GenBank/DDBJ databases">
        <title>Candidatus Kirkpatrella diaphorinas gen. nov., sp. nov., an uncultured endosymbiont identified in a population of Diaphorina citri from Hawaii.</title>
        <authorList>
            <person name="Henry E.M."/>
            <person name="Carlson C.R."/>
            <person name="Kuo Y.-W."/>
        </authorList>
    </citation>
    <scope>NUCLEOTIDE SEQUENCE</scope>
    <source>
        <strain evidence="2">CADCRV1</strain>
    </source>
</reference>
<organism evidence="2 3">
    <name type="scientific">Candidatus Kirkpatrickella diaphorinae</name>
    <dbReference type="NCBI Taxonomy" id="2984322"/>
    <lineage>
        <taxon>Bacteria</taxon>
        <taxon>Pseudomonadati</taxon>
        <taxon>Pseudomonadota</taxon>
        <taxon>Alphaproteobacteria</taxon>
        <taxon>Acetobacterales</taxon>
        <taxon>Acetobacteraceae</taxon>
        <taxon>Candidatus Kirkpatrickella</taxon>
    </lineage>
</organism>
<dbReference type="Proteomes" id="UP001163831">
    <property type="component" value="Chromosome"/>
</dbReference>
<evidence type="ECO:0000313" key="3">
    <source>
        <dbReference type="Proteomes" id="UP001163831"/>
    </source>
</evidence>
<dbReference type="SUPFAM" id="SSF47336">
    <property type="entry name" value="ACP-like"/>
    <property type="match status" value="1"/>
</dbReference>
<name>A0ABY6GLB3_9PROT</name>
<evidence type="ECO:0000313" key="2">
    <source>
        <dbReference type="EMBL" id="UYH51610.1"/>
    </source>
</evidence>
<dbReference type="InterPro" id="IPR009081">
    <property type="entry name" value="PP-bd_ACP"/>
</dbReference>
<accession>A0ABY6GLB3</accession>
<dbReference type="InterPro" id="IPR036736">
    <property type="entry name" value="ACP-like_sf"/>
</dbReference>
<proteinExistence type="predicted"/>
<keyword evidence="3" id="KW-1185">Reference proteome</keyword>
<sequence>MTDKIAATEQLIIEQLLAKPNVPRDISPESKIVEDLAFDSLAVMNFVMEIEDRLDVSLPLDQLADIRTIRDLAICLNKIKAGTPQ</sequence>
<dbReference type="PROSITE" id="PS50075">
    <property type="entry name" value="CARRIER"/>
    <property type="match status" value="1"/>
</dbReference>
<gene>
    <name evidence="2" type="ORF">N5W20_01655</name>
</gene>